<evidence type="ECO:0000256" key="2">
    <source>
        <dbReference type="ARBA" id="ARBA00007367"/>
    </source>
</evidence>
<keyword evidence="5 6" id="KW-0472">Membrane</keyword>
<dbReference type="PANTHER" id="PTHR31102:SF1">
    <property type="entry name" value="CATION_H+ EXCHANGER DOMAIN-CONTAINING PROTEIN"/>
    <property type="match status" value="1"/>
</dbReference>
<organism evidence="10">
    <name type="scientific">Anisakis simplex</name>
    <name type="common">Herring worm</name>
    <dbReference type="NCBI Taxonomy" id="6269"/>
    <lineage>
        <taxon>Eukaryota</taxon>
        <taxon>Metazoa</taxon>
        <taxon>Ecdysozoa</taxon>
        <taxon>Nematoda</taxon>
        <taxon>Chromadorea</taxon>
        <taxon>Rhabditida</taxon>
        <taxon>Spirurina</taxon>
        <taxon>Ascaridomorpha</taxon>
        <taxon>Ascaridoidea</taxon>
        <taxon>Anisakidae</taxon>
        <taxon>Anisakis</taxon>
        <taxon>Anisakis simplex complex</taxon>
    </lineage>
</organism>
<gene>
    <name evidence="8" type="ORF">ASIM_LOCUS18816</name>
</gene>
<keyword evidence="9" id="KW-1185">Reference proteome</keyword>
<sequence length="214" mass="22836">MKNSPKTSPSVTTKWSDKQIPDPKNVILRIGVLAPLVEAAGIACACCFLFDMGIKMALTFGIILAATSPAVSIPAVLVLNKKGFGVPDGVPTVLLVCAAVDNIVLVTPFSVLLELLFNGDGLYTQIALIFAQIATGIALGLFSGFMLRYFPSINQPNYHFTRTAMLLALSMAFMYGSQATGWDSTGTVAVIIVSAVATLHWKTDNPEKVRKITL</sequence>
<dbReference type="InterPro" id="IPR006153">
    <property type="entry name" value="Cation/H_exchanger_TM"/>
</dbReference>
<dbReference type="AlphaFoldDB" id="A0A0M3KEL8"/>
<feature type="domain" description="Cation/H+ exchanger transmembrane" evidence="7">
    <location>
        <begin position="27"/>
        <end position="203"/>
    </location>
</feature>
<evidence type="ECO:0000256" key="6">
    <source>
        <dbReference type="SAM" id="Phobius"/>
    </source>
</evidence>
<dbReference type="Proteomes" id="UP000267096">
    <property type="component" value="Unassembled WGS sequence"/>
</dbReference>
<evidence type="ECO:0000256" key="3">
    <source>
        <dbReference type="ARBA" id="ARBA00022692"/>
    </source>
</evidence>
<evidence type="ECO:0000313" key="9">
    <source>
        <dbReference type="Proteomes" id="UP000267096"/>
    </source>
</evidence>
<evidence type="ECO:0000259" key="7">
    <source>
        <dbReference type="Pfam" id="PF00999"/>
    </source>
</evidence>
<dbReference type="Pfam" id="PF00999">
    <property type="entry name" value="Na_H_Exchanger"/>
    <property type="match status" value="1"/>
</dbReference>
<evidence type="ECO:0000313" key="8">
    <source>
        <dbReference type="EMBL" id="VDK66301.1"/>
    </source>
</evidence>
<feature type="transmembrane region" description="Helical" evidence="6">
    <location>
        <begin position="92"/>
        <end position="113"/>
    </location>
</feature>
<dbReference type="PANTHER" id="PTHR31102">
    <property type="match status" value="1"/>
</dbReference>
<evidence type="ECO:0000256" key="1">
    <source>
        <dbReference type="ARBA" id="ARBA00004141"/>
    </source>
</evidence>
<feature type="transmembrane region" description="Helical" evidence="6">
    <location>
        <begin position="182"/>
        <end position="201"/>
    </location>
</feature>
<feature type="transmembrane region" description="Helical" evidence="6">
    <location>
        <begin position="26"/>
        <end position="50"/>
    </location>
</feature>
<evidence type="ECO:0000313" key="10">
    <source>
        <dbReference type="WBParaSite" id="ASIM_0001942601-mRNA-1"/>
    </source>
</evidence>
<accession>A0A0M3KEL8</accession>
<keyword evidence="3 6" id="KW-0812">Transmembrane</keyword>
<comment type="similarity">
    <text evidence="2">Belongs to the monovalent cation:proton antiporter 1 (CPA1) transporter (TC 2.A.36) family.</text>
</comment>
<dbReference type="EMBL" id="UYRR01036133">
    <property type="protein sequence ID" value="VDK66301.1"/>
    <property type="molecule type" value="Genomic_DNA"/>
</dbReference>
<comment type="subcellular location">
    <subcellularLocation>
        <location evidence="1">Membrane</location>
        <topology evidence="1">Multi-pass membrane protein</topology>
    </subcellularLocation>
</comment>
<dbReference type="OrthoDB" id="423807at2759"/>
<dbReference type="GO" id="GO:0016020">
    <property type="term" value="C:membrane"/>
    <property type="evidence" value="ECO:0007669"/>
    <property type="project" value="UniProtKB-SubCell"/>
</dbReference>
<reference evidence="8 9" key="2">
    <citation type="submission" date="2018-11" db="EMBL/GenBank/DDBJ databases">
        <authorList>
            <consortium name="Pathogen Informatics"/>
        </authorList>
    </citation>
    <scope>NUCLEOTIDE SEQUENCE [LARGE SCALE GENOMIC DNA]</scope>
</reference>
<feature type="transmembrane region" description="Helical" evidence="6">
    <location>
        <begin position="125"/>
        <end position="147"/>
    </location>
</feature>
<name>A0A0M3KEL8_ANISI</name>
<dbReference type="WBParaSite" id="ASIM_0001942601-mRNA-1">
    <property type="protein sequence ID" value="ASIM_0001942601-mRNA-1"/>
    <property type="gene ID" value="ASIM_0001942601"/>
</dbReference>
<dbReference type="GO" id="GO:0015297">
    <property type="term" value="F:antiporter activity"/>
    <property type="evidence" value="ECO:0007669"/>
    <property type="project" value="InterPro"/>
</dbReference>
<evidence type="ECO:0000256" key="4">
    <source>
        <dbReference type="ARBA" id="ARBA00022989"/>
    </source>
</evidence>
<proteinExistence type="inferred from homology"/>
<reference evidence="10" key="1">
    <citation type="submission" date="2017-02" db="UniProtKB">
        <authorList>
            <consortium name="WormBaseParasite"/>
        </authorList>
    </citation>
    <scope>IDENTIFICATION</scope>
</reference>
<dbReference type="InterPro" id="IPR051843">
    <property type="entry name" value="CPA1_transporter"/>
</dbReference>
<keyword evidence="4 6" id="KW-1133">Transmembrane helix</keyword>
<feature type="transmembrane region" description="Helical" evidence="6">
    <location>
        <begin position="56"/>
        <end position="80"/>
    </location>
</feature>
<dbReference type="GO" id="GO:1902600">
    <property type="term" value="P:proton transmembrane transport"/>
    <property type="evidence" value="ECO:0007669"/>
    <property type="project" value="InterPro"/>
</dbReference>
<evidence type="ECO:0000256" key="5">
    <source>
        <dbReference type="ARBA" id="ARBA00023136"/>
    </source>
</evidence>
<protein>
    <submittedName>
        <fullName evidence="10">Na_H_Exchanger domain-containing protein</fullName>
    </submittedName>
</protein>